<dbReference type="Pfam" id="PF11449">
    <property type="entry name" value="ArsP_2"/>
    <property type="match status" value="1"/>
</dbReference>
<name>A0ABW3YK53_9ACTN</name>
<keyword evidence="1" id="KW-0812">Transmembrane</keyword>
<accession>A0ABW3YK53</accession>
<gene>
    <name evidence="2" type="ORF">ACFQ4H_23970</name>
</gene>
<keyword evidence="3" id="KW-1185">Reference proteome</keyword>
<proteinExistence type="predicted"/>
<evidence type="ECO:0000313" key="3">
    <source>
        <dbReference type="Proteomes" id="UP001597260"/>
    </source>
</evidence>
<keyword evidence="1" id="KW-1133">Transmembrane helix</keyword>
<evidence type="ECO:0000313" key="2">
    <source>
        <dbReference type="EMBL" id="MFD1324148.1"/>
    </source>
</evidence>
<dbReference type="EMBL" id="JBHTMP010000043">
    <property type="protein sequence ID" value="MFD1324148.1"/>
    <property type="molecule type" value="Genomic_DNA"/>
</dbReference>
<keyword evidence="1" id="KW-0472">Membrane</keyword>
<evidence type="ECO:0000256" key="1">
    <source>
        <dbReference type="SAM" id="Phobius"/>
    </source>
</evidence>
<dbReference type="Proteomes" id="UP001597260">
    <property type="component" value="Unassembled WGS sequence"/>
</dbReference>
<dbReference type="InterPro" id="IPR021552">
    <property type="entry name" value="ArsP_2"/>
</dbReference>
<reference evidence="3" key="1">
    <citation type="journal article" date="2019" name="Int. J. Syst. Evol. Microbiol.">
        <title>The Global Catalogue of Microorganisms (GCM) 10K type strain sequencing project: providing services to taxonomists for standard genome sequencing and annotation.</title>
        <authorList>
            <consortium name="The Broad Institute Genomics Platform"/>
            <consortium name="The Broad Institute Genome Sequencing Center for Infectious Disease"/>
            <person name="Wu L."/>
            <person name="Ma J."/>
        </authorList>
    </citation>
    <scope>NUCLEOTIDE SEQUENCE [LARGE SCALE GENOMIC DNA]</scope>
    <source>
        <strain evidence="3">JCM 31037</strain>
    </source>
</reference>
<protein>
    <submittedName>
        <fullName evidence="2">Manganese transporter</fullName>
    </submittedName>
</protein>
<feature type="transmembrane region" description="Helical" evidence="1">
    <location>
        <begin position="22"/>
        <end position="44"/>
    </location>
</feature>
<dbReference type="RefSeq" id="WP_377574305.1">
    <property type="nucleotide sequence ID" value="NZ_JBHTMP010000043.1"/>
</dbReference>
<comment type="caution">
    <text evidence="2">The sequence shown here is derived from an EMBL/GenBank/DDBJ whole genome shotgun (WGS) entry which is preliminary data.</text>
</comment>
<sequence>MANAISQDGDALILLAALRRRAAATATVIATIPVILVGLALLAFMGGEGIMRIQPPTETAAPFPARRAISSHYTGYGGNSPHSPP</sequence>
<organism evidence="2 3">
    <name type="scientific">Micromonospora sonneratiae</name>
    <dbReference type="NCBI Taxonomy" id="1184706"/>
    <lineage>
        <taxon>Bacteria</taxon>
        <taxon>Bacillati</taxon>
        <taxon>Actinomycetota</taxon>
        <taxon>Actinomycetes</taxon>
        <taxon>Micromonosporales</taxon>
        <taxon>Micromonosporaceae</taxon>
        <taxon>Micromonospora</taxon>
    </lineage>
</organism>